<dbReference type="InterPro" id="IPR043502">
    <property type="entry name" value="DNA/RNA_pol_sf"/>
</dbReference>
<dbReference type="GO" id="GO:0019985">
    <property type="term" value="P:translesion synthesis"/>
    <property type="evidence" value="ECO:0007669"/>
    <property type="project" value="InterPro"/>
</dbReference>
<dbReference type="EC" id="2.7.7.7" evidence="3"/>
<dbReference type="GO" id="GO:0005634">
    <property type="term" value="C:nucleus"/>
    <property type="evidence" value="ECO:0007669"/>
    <property type="project" value="TreeGrafter"/>
</dbReference>
<accession>A0A1B0FHW9</accession>
<feature type="region of interest" description="Disordered" evidence="15">
    <location>
        <begin position="453"/>
        <end position="492"/>
    </location>
</feature>
<evidence type="ECO:0000256" key="15">
    <source>
        <dbReference type="SAM" id="MobiDB-lite"/>
    </source>
</evidence>
<dbReference type="Pfam" id="PF14260">
    <property type="entry name" value="zf-C4pol"/>
    <property type="match status" value="1"/>
</dbReference>
<feature type="domain" description="DNA-directed DNA polymerase family B multifunctional" evidence="16">
    <location>
        <begin position="1533"/>
        <end position="1983"/>
    </location>
</feature>
<dbReference type="EMBL" id="CCAG010018381">
    <property type="status" value="NOT_ANNOTATED_CDS"/>
    <property type="molecule type" value="Genomic_DNA"/>
</dbReference>
<evidence type="ECO:0000259" key="20">
    <source>
        <dbReference type="Pfam" id="PF24065"/>
    </source>
</evidence>
<dbReference type="Pfam" id="PF03104">
    <property type="entry name" value="DNA_pol_B_exo1"/>
    <property type="match status" value="1"/>
</dbReference>
<dbReference type="PROSITE" id="PS00116">
    <property type="entry name" value="DNA_POLYMERASE_B"/>
    <property type="match status" value="1"/>
</dbReference>
<feature type="compositionally biased region" description="Polar residues" evidence="15">
    <location>
        <begin position="462"/>
        <end position="490"/>
    </location>
</feature>
<keyword evidence="7" id="KW-0479">Metal-binding</keyword>
<dbReference type="InterPro" id="IPR056435">
    <property type="entry name" value="DPOD/Z_N"/>
</dbReference>
<dbReference type="PANTHER" id="PTHR45812">
    <property type="entry name" value="DNA POLYMERASE ZETA CATALYTIC SUBUNIT"/>
    <property type="match status" value="1"/>
</dbReference>
<dbReference type="PhylomeDB" id="A0A1B0FHW9"/>
<comment type="catalytic activity">
    <reaction evidence="14">
        <text>DNA(n) + a 2'-deoxyribonucleoside 5'-triphosphate = DNA(n+1) + diphosphate</text>
        <dbReference type="Rhea" id="RHEA:22508"/>
        <dbReference type="Rhea" id="RHEA-COMP:17339"/>
        <dbReference type="Rhea" id="RHEA-COMP:17340"/>
        <dbReference type="ChEBI" id="CHEBI:33019"/>
        <dbReference type="ChEBI" id="CHEBI:61560"/>
        <dbReference type="ChEBI" id="CHEBI:173112"/>
        <dbReference type="EC" id="2.7.7.7"/>
    </reaction>
</comment>
<dbReference type="GO" id="GO:0003677">
    <property type="term" value="F:DNA binding"/>
    <property type="evidence" value="ECO:0007669"/>
    <property type="project" value="InterPro"/>
</dbReference>
<evidence type="ECO:0000256" key="14">
    <source>
        <dbReference type="ARBA" id="ARBA00049244"/>
    </source>
</evidence>
<dbReference type="InterPro" id="IPR036397">
    <property type="entry name" value="RNaseH_sf"/>
</dbReference>
<dbReference type="STRING" id="37546.A0A1B0FHW9"/>
<dbReference type="GO" id="GO:0003887">
    <property type="term" value="F:DNA-directed DNA polymerase activity"/>
    <property type="evidence" value="ECO:0007669"/>
    <property type="project" value="UniProtKB-KW"/>
</dbReference>
<dbReference type="CDD" id="cd05534">
    <property type="entry name" value="POLBc_zeta"/>
    <property type="match status" value="1"/>
</dbReference>
<dbReference type="GO" id="GO:0051536">
    <property type="term" value="F:iron-sulfur cluster binding"/>
    <property type="evidence" value="ECO:0007669"/>
    <property type="project" value="UniProtKB-KW"/>
</dbReference>
<dbReference type="GO" id="GO:0000166">
    <property type="term" value="F:nucleotide binding"/>
    <property type="evidence" value="ECO:0007669"/>
    <property type="project" value="InterPro"/>
</dbReference>
<keyword evidence="10" id="KW-0239">DNA-directed DNA polymerase</keyword>
<dbReference type="InterPro" id="IPR030559">
    <property type="entry name" value="PolZ_Rev3"/>
</dbReference>
<dbReference type="InterPro" id="IPR006172">
    <property type="entry name" value="DNA-dir_DNA_pol_B"/>
</dbReference>
<keyword evidence="6" id="KW-0548">Nucleotidyltransferase</keyword>
<dbReference type="InterPro" id="IPR012337">
    <property type="entry name" value="RNaseH-like_sf"/>
</dbReference>
<evidence type="ECO:0000259" key="16">
    <source>
        <dbReference type="Pfam" id="PF00136"/>
    </source>
</evidence>
<feature type="domain" description="DNA polymerase zeta catalytic subunit N-terminal" evidence="20">
    <location>
        <begin position="8"/>
        <end position="61"/>
    </location>
</feature>
<keyword evidence="8" id="KW-0227">DNA damage</keyword>
<dbReference type="GO" id="GO:0016035">
    <property type="term" value="C:zeta DNA polymerase complex"/>
    <property type="evidence" value="ECO:0007669"/>
    <property type="project" value="InterPro"/>
</dbReference>
<dbReference type="Proteomes" id="UP000092444">
    <property type="component" value="Unassembled WGS sequence"/>
</dbReference>
<dbReference type="GO" id="GO:0000724">
    <property type="term" value="P:double-strand break repair via homologous recombination"/>
    <property type="evidence" value="ECO:0007669"/>
    <property type="project" value="TreeGrafter"/>
</dbReference>
<dbReference type="VEuPathDB" id="VectorBase:GMOY003416"/>
<dbReference type="Pfam" id="PF24055">
    <property type="entry name" value="POL3_N"/>
    <property type="match status" value="1"/>
</dbReference>
<feature type="region of interest" description="Disordered" evidence="15">
    <location>
        <begin position="524"/>
        <end position="571"/>
    </location>
</feature>
<evidence type="ECO:0000256" key="1">
    <source>
        <dbReference type="ARBA" id="ARBA00001966"/>
    </source>
</evidence>
<evidence type="ECO:0000313" key="22">
    <source>
        <dbReference type="Proteomes" id="UP000092444"/>
    </source>
</evidence>
<keyword evidence="11" id="KW-0408">Iron</keyword>
<dbReference type="InterPro" id="IPR025687">
    <property type="entry name" value="Znf-C4pol"/>
</dbReference>
<dbReference type="Gene3D" id="3.30.342.10">
    <property type="entry name" value="DNA Polymerase, chain B, domain 1"/>
    <property type="match status" value="1"/>
</dbReference>
<comment type="cofactor">
    <cofactor evidence="1">
        <name>[4Fe-4S] cluster</name>
        <dbReference type="ChEBI" id="CHEBI:49883"/>
    </cofactor>
</comment>
<evidence type="ECO:0000259" key="17">
    <source>
        <dbReference type="Pfam" id="PF03104"/>
    </source>
</evidence>
<dbReference type="PRINTS" id="PR00106">
    <property type="entry name" value="DNAPOLB"/>
</dbReference>
<evidence type="ECO:0000256" key="9">
    <source>
        <dbReference type="ARBA" id="ARBA00022833"/>
    </source>
</evidence>
<evidence type="ECO:0000259" key="19">
    <source>
        <dbReference type="Pfam" id="PF24055"/>
    </source>
</evidence>
<evidence type="ECO:0000313" key="21">
    <source>
        <dbReference type="EnsemblMetazoa" id="GMOY003416-PA"/>
    </source>
</evidence>
<organism evidence="21 22">
    <name type="scientific">Glossina morsitans morsitans</name>
    <name type="common">Savannah tsetse fly</name>
    <dbReference type="NCBI Taxonomy" id="37546"/>
    <lineage>
        <taxon>Eukaryota</taxon>
        <taxon>Metazoa</taxon>
        <taxon>Ecdysozoa</taxon>
        <taxon>Arthropoda</taxon>
        <taxon>Hexapoda</taxon>
        <taxon>Insecta</taxon>
        <taxon>Pterygota</taxon>
        <taxon>Neoptera</taxon>
        <taxon>Endopterygota</taxon>
        <taxon>Diptera</taxon>
        <taxon>Brachycera</taxon>
        <taxon>Muscomorpha</taxon>
        <taxon>Hippoboscoidea</taxon>
        <taxon>Glossinidae</taxon>
        <taxon>Glossina</taxon>
    </lineage>
</organism>
<dbReference type="Pfam" id="PF00136">
    <property type="entry name" value="DNA_pol_B"/>
    <property type="match status" value="1"/>
</dbReference>
<keyword evidence="12" id="KW-0411">Iron-sulfur</keyword>
<dbReference type="SUPFAM" id="SSF53098">
    <property type="entry name" value="Ribonuclease H-like"/>
    <property type="match status" value="1"/>
</dbReference>
<reference evidence="21" key="1">
    <citation type="submission" date="2020-05" db="UniProtKB">
        <authorList>
            <consortium name="EnsemblMetazoa"/>
        </authorList>
    </citation>
    <scope>IDENTIFICATION</scope>
    <source>
        <strain evidence="21">Yale</strain>
    </source>
</reference>
<dbReference type="InterPro" id="IPR006133">
    <property type="entry name" value="DNA-dir_DNA_pol_B_exonuc"/>
</dbReference>
<keyword evidence="5" id="KW-0808">Transferase</keyword>
<feature type="domain" description="C4-type zinc-finger of DNA polymerase delta" evidence="18">
    <location>
        <begin position="2052"/>
        <end position="2116"/>
    </location>
</feature>
<evidence type="ECO:0000256" key="10">
    <source>
        <dbReference type="ARBA" id="ARBA00022932"/>
    </source>
</evidence>
<evidence type="ECO:0000256" key="8">
    <source>
        <dbReference type="ARBA" id="ARBA00022763"/>
    </source>
</evidence>
<dbReference type="GO" id="GO:0046872">
    <property type="term" value="F:metal ion binding"/>
    <property type="evidence" value="ECO:0007669"/>
    <property type="project" value="UniProtKB-KW"/>
</dbReference>
<evidence type="ECO:0000256" key="4">
    <source>
        <dbReference type="ARBA" id="ARBA00021589"/>
    </source>
</evidence>
<dbReference type="InterPro" id="IPR042087">
    <property type="entry name" value="DNA_pol_B_thumb"/>
</dbReference>
<evidence type="ECO:0000256" key="7">
    <source>
        <dbReference type="ARBA" id="ARBA00022723"/>
    </source>
</evidence>
<evidence type="ECO:0000256" key="12">
    <source>
        <dbReference type="ARBA" id="ARBA00023014"/>
    </source>
</evidence>
<dbReference type="Gene3D" id="1.10.287.690">
    <property type="entry name" value="Helix hairpin bin"/>
    <property type="match status" value="1"/>
</dbReference>
<dbReference type="EnsemblMetazoa" id="GMOY003416-RA">
    <property type="protein sequence ID" value="GMOY003416-PA"/>
    <property type="gene ID" value="GMOY003416"/>
</dbReference>
<evidence type="ECO:0000256" key="2">
    <source>
        <dbReference type="ARBA" id="ARBA00005755"/>
    </source>
</evidence>
<dbReference type="FunFam" id="3.30.420.10:FF:000024">
    <property type="entry name" value="DNA polymerase zeta catalytic subunit"/>
    <property type="match status" value="1"/>
</dbReference>
<evidence type="ECO:0000256" key="6">
    <source>
        <dbReference type="ARBA" id="ARBA00022695"/>
    </source>
</evidence>
<dbReference type="FunFam" id="1.10.132.60:FF:000005">
    <property type="entry name" value="Putative DNA polymerase zeta catalytic subunit"/>
    <property type="match status" value="1"/>
</dbReference>
<dbReference type="SUPFAM" id="SSF56672">
    <property type="entry name" value="DNA/RNA polymerases"/>
    <property type="match status" value="1"/>
</dbReference>
<dbReference type="FunFam" id="3.30.342.10:FF:000002">
    <property type="entry name" value="DNA polymerase zeta catalytic subunit isoform X1"/>
    <property type="match status" value="1"/>
</dbReference>
<keyword evidence="13" id="KW-0234">DNA repair</keyword>
<evidence type="ECO:0000256" key="13">
    <source>
        <dbReference type="ARBA" id="ARBA00023204"/>
    </source>
</evidence>
<name>A0A1B0FHW9_GLOMM</name>
<feature type="compositionally biased region" description="Polar residues" evidence="15">
    <location>
        <begin position="558"/>
        <end position="568"/>
    </location>
</feature>
<dbReference type="InterPro" id="IPR017964">
    <property type="entry name" value="DNA-dir_DNA_pol_B_CS"/>
</dbReference>
<dbReference type="InterPro" id="IPR056447">
    <property type="entry name" value="REV3_N"/>
</dbReference>
<feature type="domain" description="DNA-directed DNA polymerase family B exonuclease" evidence="17">
    <location>
        <begin position="1270"/>
        <end position="1469"/>
    </location>
</feature>
<dbReference type="Gene3D" id="3.30.420.10">
    <property type="entry name" value="Ribonuclease H-like superfamily/Ribonuclease H"/>
    <property type="match status" value="1"/>
</dbReference>
<dbReference type="InterPro" id="IPR023211">
    <property type="entry name" value="DNA_pol_palm_dom_sf"/>
</dbReference>
<protein>
    <recommendedName>
        <fullName evidence="4">DNA polymerase zeta catalytic subunit</fullName>
        <ecNumber evidence="3">2.7.7.7</ecNumber>
    </recommendedName>
</protein>
<comment type="similarity">
    <text evidence="2">Belongs to the DNA polymerase type-B family.</text>
</comment>
<feature type="domain" description="DNA polymerase delta/zeta catalytic subunit N-terminal" evidence="19">
    <location>
        <begin position="62"/>
        <end position="140"/>
    </location>
</feature>
<evidence type="ECO:0000256" key="11">
    <source>
        <dbReference type="ARBA" id="ARBA00023004"/>
    </source>
</evidence>
<dbReference type="Pfam" id="PF24065">
    <property type="entry name" value="REV3_N"/>
    <property type="match status" value="1"/>
</dbReference>
<dbReference type="SMART" id="SM00486">
    <property type="entry name" value="POLBc"/>
    <property type="match status" value="1"/>
</dbReference>
<keyword evidence="22" id="KW-1185">Reference proteome</keyword>
<dbReference type="CDD" id="cd05778">
    <property type="entry name" value="DNA_polB_zeta_exo"/>
    <property type="match status" value="1"/>
</dbReference>
<dbReference type="FunFam" id="1.10.287.690:FF:000002">
    <property type="entry name" value="DNA polymerase zeta"/>
    <property type="match status" value="1"/>
</dbReference>
<evidence type="ECO:0000256" key="5">
    <source>
        <dbReference type="ARBA" id="ARBA00022679"/>
    </source>
</evidence>
<dbReference type="PANTHER" id="PTHR45812:SF1">
    <property type="entry name" value="DNA POLYMERASE ZETA CATALYTIC SUBUNIT"/>
    <property type="match status" value="1"/>
</dbReference>
<evidence type="ECO:0000259" key="18">
    <source>
        <dbReference type="Pfam" id="PF14260"/>
    </source>
</evidence>
<proteinExistence type="inferred from homology"/>
<sequence length="2139" mass="244573">MSQKEEIFSLRLVIADFYMEKPVFGLDACYSEFRGKQIKRVPVIRIFGSTAQGHKCCMHVHGVFPYFYIPYEQKEFDSVNKAVYQIAMNIDKAINISLGQGSSETQHVFKVQLVKGIPFYGYHRKEHYFLKIYMYNPRFIRRAAGMLQNGVILNKVFQPHESHVPYILQFMIDYNLYGMSFIHMPFDIVKFRRATDADVIPFKDLSDIQILNCHIVKKLTNCALEVDIMAIFILNRFQLLHKSSSSKHTNPGIESIWRDEKVRRQETFESEHEQKEILSLEVPPPQHRPHVRITENEEFYRTALLSKLMSSSSISSSGSTLADQTLNSVLLNNTTVVVNSDKRKFNLSKLVQNAVYPEECTQPDNIINASFVENHLSNHNIFEERLTANNLKKLHTIDEEEEENVNLDDTIINEKLLMNLTQNSRIAFEATLRQEDIELLDVLEQLETSDNSNKIDLDSTLAPLTQNNSNPLLSPQSLHKEMTNGNNADTSTEEEENVLDFSMALESFDDLILKLTQSQKISNGEKLPQIDGTDDMQGTPKKLTPPRLPQTPKRRRLTVTSPQRSPRTPKTLHKYAPLPLIITNISTGKKVFTNPLSETTPVKENRKEKVNRPLPRKRLTLTEMRRESISEGNEVLKSGKANDKEVKTSVSRTTNQDKDLEKTYITCALTPRSKKRKKLKTYSIGHKDKDEKIEPSKNAVSCEERHNGLEYVKTRTQKKLSVDESKLNGFLNQKNIETTDVDSEISEFIDCSDDEAKTFNRTLCLKRFKRTKNRIRNRKKSIHNRLIKDGAEVKKNCKKCCVRLKRTQIGVEPLCPKKWHPANEVAKRFSEFSLSTSERIRSVKDTAKTPLRNCRVKLKRLKVDPNSSQLKHGRRIDTTQIVNSPSLSTAETCNEFSADNVDDDPCIISFYEDSMQSPSVFTQDSSPVVSQNNCRSSIMPLLALSNITKALLPISSDLVTITPMGSPPTREMVLAGCEKLHLPEHEFQQPFYGNPDDITKQKEVGYHVLRIPGNKLNDLKEFQSVLETDNIMGITAWRRNKLHEIGGLEMLNKYRTSLQIREYCADQKALTITPQLKAPTKHEARLWLKAREFLKGKEDIATVKLADIDSPIKIRRQKITMMFKADEGNASEDSDNSEDCTTHSLAMTPLTPSTPLIDGKLANKTDNLRKIFTPVSTRIEDSESNSSKDLKLKSLRKRLSLSYNRNSISDDNNQEITVSQTTSESSISSQTVLAELERSSFRREIQKENLQSQTDCGDLSNSYGFKVALENLQQAKADVECTYLTILTLEVFVSTREDLFPNPEIDAIRCLFFAIENSIPNNQQDASNKLPCKACGYIMVKDECDILQRDSFRHGLDTDIEVTLADNEIEALEALLRLCNRWDPDIYAGYEIEMSSWGFVIERAKYLCVNIAPLLSRVPTQKGRDFIDEDNEQFTDLDVEMKLCGRILLDVWRLMRSEIALTSYTFENVMYHILHKRCPWHSYRSLTEWFSSPCSRWIVLEYYLERVRGTLALLDQLDLIGRTSEMAKLIGIQFYEVLSRGSQFRVESMMLRIAKPKNLVALSPSVQQRAHMRAPEYLPLIMEPLSRFYADPLIVLDFQSLYPSVIIAYNYCFSTCLGRVEHVGQSLPFEFGASQLRVSPSMLRKLLDRDLITISPCGVVFVKSSVREGILPRMLTEILDTRQMVKQSMKLYKTSSALQRVLHSRQLGLKLMANVTYGYTAANFSGRMPAVEVGDSVVAKGREALERAIKMVETNDKWNVKVVYGDTDSMFVLVPGRNREEAFRIGTEIAEAVTQANPHPVKLKLEKVYQPCILQTKKRYVGYMYETVDQKEPVYEAKGIETVRRDGCPIVAKMLEKVLRILFETADVSQVKQYVCRQFTKLLSGRANLQDLIFAKEFRGLKGYKPTACVPALEMTRKWIQTDPRRIPRRGERVPFIIINGPPGVPLIRLVRHPHEILNDDAFKINALYYITKAIIAPLNRCLLLIGADVNEWQVKWFFLGTILKLNKFADLPRKVFLTPALSTANELIVQKNDKTKKSTISQFFSTINCVLDCGRQTKHGICLECARNARRSVNVLQMKISKIERGFLTTQQICQSCSGRVGNINCQSLDCPVVFVTEVKRRDLKQVTYLRKLLDENF</sequence>
<dbReference type="Gene3D" id="1.10.132.60">
    <property type="entry name" value="DNA polymerase family B, C-terminal domain"/>
    <property type="match status" value="1"/>
</dbReference>
<dbReference type="Gene3D" id="3.90.1600.10">
    <property type="entry name" value="Palm domain of DNA polymerase"/>
    <property type="match status" value="1"/>
</dbReference>
<keyword evidence="9" id="KW-0862">Zinc</keyword>
<evidence type="ECO:0000256" key="3">
    <source>
        <dbReference type="ARBA" id="ARBA00012417"/>
    </source>
</evidence>
<dbReference type="InterPro" id="IPR006134">
    <property type="entry name" value="DNA-dir_DNA_pol_B_multi_dom"/>
</dbReference>